<comment type="caution">
    <text evidence="13">The sequence shown here is derived from an EMBL/GenBank/DDBJ whole genome shotgun (WGS) entry which is preliminary data.</text>
</comment>
<evidence type="ECO:0000256" key="8">
    <source>
        <dbReference type="ARBA" id="ARBA00022827"/>
    </source>
</evidence>
<dbReference type="Pfam" id="PF02424">
    <property type="entry name" value="ApbE"/>
    <property type="match status" value="1"/>
</dbReference>
<evidence type="ECO:0000256" key="9">
    <source>
        <dbReference type="ARBA" id="ARBA00022842"/>
    </source>
</evidence>
<keyword evidence="9 12" id="KW-0460">Magnesium</keyword>
<evidence type="ECO:0000256" key="5">
    <source>
        <dbReference type="ARBA" id="ARBA00022630"/>
    </source>
</evidence>
<evidence type="ECO:0000256" key="11">
    <source>
        <dbReference type="ARBA" id="ARBA00048540"/>
    </source>
</evidence>
<dbReference type="InterPro" id="IPR024932">
    <property type="entry name" value="ApbE"/>
</dbReference>
<reference evidence="14" key="1">
    <citation type="journal article" date="2019" name="Int. J. Syst. Evol. Microbiol.">
        <title>The Global Catalogue of Microorganisms (GCM) 10K type strain sequencing project: providing services to taxonomists for standard genome sequencing and annotation.</title>
        <authorList>
            <consortium name="The Broad Institute Genomics Platform"/>
            <consortium name="The Broad Institute Genome Sequencing Center for Infectious Disease"/>
            <person name="Wu L."/>
            <person name="Ma J."/>
        </authorList>
    </citation>
    <scope>NUCLEOTIDE SEQUENCE [LARGE SCALE GENOMIC DNA]</scope>
    <source>
        <strain evidence="14">JCM 19212</strain>
    </source>
</reference>
<dbReference type="Gene3D" id="3.10.520.10">
    <property type="entry name" value="ApbE-like domains"/>
    <property type="match status" value="1"/>
</dbReference>
<protein>
    <recommendedName>
        <fullName evidence="4 12">FAD:protein FMN transferase</fullName>
        <ecNumber evidence="3 12">2.7.1.180</ecNumber>
    </recommendedName>
    <alternativeName>
        <fullName evidence="10 12">Flavin transferase</fullName>
    </alternativeName>
</protein>
<dbReference type="Proteomes" id="UP001501083">
    <property type="component" value="Unassembled WGS sequence"/>
</dbReference>
<evidence type="ECO:0000256" key="3">
    <source>
        <dbReference type="ARBA" id="ARBA00011955"/>
    </source>
</evidence>
<accession>A0ABP9LJJ3</accession>
<comment type="cofactor">
    <cofactor evidence="1">
        <name>Mg(2+)</name>
        <dbReference type="ChEBI" id="CHEBI:18420"/>
    </cofactor>
</comment>
<name>A0ABP9LJJ3_9GAMM</name>
<keyword evidence="6 12" id="KW-0808">Transferase</keyword>
<sequence>MVSNVSNVDAPRAVDILGGASMGTSWSVKLVAPAHADLHRVHAGIQATLDRVVAQMSNWEADSDLSRYNASPAGSWHVLPEEFWTVLSCALKVAHASGGAYDPTIGPLVDAWGFGPAGRQAGAFSPDAVRAQVGWQRVVLDADTRRALQPGGTRLDLCAIAKGHAVDAVAAQLRADGIDCALVEVGGELAGYGRKPDGSPWRVIVEGWSGDEDDASEPRVLALDALAVATSGDRWHRRSHEGREVSHTLDPRTGRAVADAPTAVTVAAPDAMHADAWATALTVLGMREGYELAEALGLAARFVDARDGDVVERMTPAFEALLA</sequence>
<evidence type="ECO:0000313" key="13">
    <source>
        <dbReference type="EMBL" id="GAA5077759.1"/>
    </source>
</evidence>
<gene>
    <name evidence="13" type="ORF">GCM10025759_24080</name>
</gene>
<dbReference type="GO" id="GO:0016740">
    <property type="term" value="F:transferase activity"/>
    <property type="evidence" value="ECO:0007669"/>
    <property type="project" value="UniProtKB-KW"/>
</dbReference>
<dbReference type="PIRSF" id="PIRSF006268">
    <property type="entry name" value="ApbE"/>
    <property type="match status" value="1"/>
</dbReference>
<organism evidence="13 14">
    <name type="scientific">Lysobacter panacisoli</name>
    <dbReference type="NCBI Taxonomy" id="1255263"/>
    <lineage>
        <taxon>Bacteria</taxon>
        <taxon>Pseudomonadati</taxon>
        <taxon>Pseudomonadota</taxon>
        <taxon>Gammaproteobacteria</taxon>
        <taxon>Lysobacterales</taxon>
        <taxon>Lysobacteraceae</taxon>
        <taxon>Lysobacter</taxon>
    </lineage>
</organism>
<keyword evidence="8 12" id="KW-0274">FAD</keyword>
<evidence type="ECO:0000256" key="4">
    <source>
        <dbReference type="ARBA" id="ARBA00016337"/>
    </source>
</evidence>
<evidence type="ECO:0000256" key="2">
    <source>
        <dbReference type="ARBA" id="ARBA00008282"/>
    </source>
</evidence>
<keyword evidence="14" id="KW-1185">Reference proteome</keyword>
<dbReference type="PANTHER" id="PTHR30040">
    <property type="entry name" value="THIAMINE BIOSYNTHESIS LIPOPROTEIN APBE"/>
    <property type="match status" value="1"/>
</dbReference>
<keyword evidence="7 12" id="KW-0479">Metal-binding</keyword>
<evidence type="ECO:0000256" key="7">
    <source>
        <dbReference type="ARBA" id="ARBA00022723"/>
    </source>
</evidence>
<comment type="similarity">
    <text evidence="2 12">Belongs to the ApbE family.</text>
</comment>
<keyword evidence="5 12" id="KW-0285">Flavoprotein</keyword>
<evidence type="ECO:0000256" key="6">
    <source>
        <dbReference type="ARBA" id="ARBA00022679"/>
    </source>
</evidence>
<evidence type="ECO:0000256" key="10">
    <source>
        <dbReference type="ARBA" id="ARBA00031306"/>
    </source>
</evidence>
<dbReference type="EMBL" id="BAABKY010000002">
    <property type="protein sequence ID" value="GAA5077759.1"/>
    <property type="molecule type" value="Genomic_DNA"/>
</dbReference>
<evidence type="ECO:0000256" key="12">
    <source>
        <dbReference type="PIRNR" id="PIRNR006268"/>
    </source>
</evidence>
<dbReference type="SUPFAM" id="SSF143631">
    <property type="entry name" value="ApbE-like"/>
    <property type="match status" value="1"/>
</dbReference>
<dbReference type="InterPro" id="IPR003374">
    <property type="entry name" value="ApbE-like_sf"/>
</dbReference>
<proteinExistence type="inferred from homology"/>
<evidence type="ECO:0000256" key="1">
    <source>
        <dbReference type="ARBA" id="ARBA00001946"/>
    </source>
</evidence>
<dbReference type="PANTHER" id="PTHR30040:SF2">
    <property type="entry name" value="FAD:PROTEIN FMN TRANSFERASE"/>
    <property type="match status" value="1"/>
</dbReference>
<comment type="catalytic activity">
    <reaction evidence="11 12">
        <text>L-threonyl-[protein] + FAD = FMN-L-threonyl-[protein] + AMP + H(+)</text>
        <dbReference type="Rhea" id="RHEA:36847"/>
        <dbReference type="Rhea" id="RHEA-COMP:11060"/>
        <dbReference type="Rhea" id="RHEA-COMP:11061"/>
        <dbReference type="ChEBI" id="CHEBI:15378"/>
        <dbReference type="ChEBI" id="CHEBI:30013"/>
        <dbReference type="ChEBI" id="CHEBI:57692"/>
        <dbReference type="ChEBI" id="CHEBI:74257"/>
        <dbReference type="ChEBI" id="CHEBI:456215"/>
        <dbReference type="EC" id="2.7.1.180"/>
    </reaction>
</comment>
<evidence type="ECO:0000313" key="14">
    <source>
        <dbReference type="Proteomes" id="UP001501083"/>
    </source>
</evidence>
<dbReference type="EC" id="2.7.1.180" evidence="3 12"/>